<dbReference type="SUPFAM" id="SSF56281">
    <property type="entry name" value="Metallo-hydrolase/oxidoreductase"/>
    <property type="match status" value="1"/>
</dbReference>
<dbReference type="EMBL" id="MIYV01000006">
    <property type="protein sequence ID" value="OIR13701.1"/>
    <property type="molecule type" value="Genomic_DNA"/>
</dbReference>
<evidence type="ECO:0000313" key="1">
    <source>
        <dbReference type="EMBL" id="OIR13701.1"/>
    </source>
</evidence>
<dbReference type="AlphaFoldDB" id="A0A1J5TBL7"/>
<organism evidence="1 2">
    <name type="scientific">Marine Group III euryarchaeote CG-Epi6</name>
    <dbReference type="NCBI Taxonomy" id="1889000"/>
    <lineage>
        <taxon>Archaea</taxon>
        <taxon>Methanobacteriati</taxon>
        <taxon>Thermoplasmatota</taxon>
        <taxon>Thermoplasmata</taxon>
        <taxon>Candidatus Thermoprofundales</taxon>
    </lineage>
</organism>
<name>A0A1J5TBL7_9ARCH</name>
<sequence>MYNKITLLGNAQDAGRPQVGCTQKCCEDARKDYHLLRNPVSLGLHGDSFGIVEITKSLTNQLSMIGNPGLSEVWLTHAHLGHIEGLGQLGKEALNSREIKLRCSESVIEYILKHPIWEKLVDRRNIFFSKFGTNSIIPLKVPHRSKDFDTHAFLLKGKNNILFIPDHDSWSETLEFVGHKNPLDWFNDIEANIVLLDGTFWDKSELKNRNQANVPHPTVKETLELIGEKNEGDPRIVFIHLNHTNPLHYPNSAEYLKVKQMGWEVGAEGMEFEI</sequence>
<proteinExistence type="predicted"/>
<accession>A0A1J5TBL7</accession>
<evidence type="ECO:0000313" key="2">
    <source>
        <dbReference type="Proteomes" id="UP000183403"/>
    </source>
</evidence>
<gene>
    <name evidence="1" type="ORF">BEU03_01955</name>
</gene>
<protein>
    <submittedName>
        <fullName evidence="1">Uncharacterized protein</fullName>
    </submittedName>
</protein>
<comment type="caution">
    <text evidence="1">The sequence shown here is derived from an EMBL/GenBank/DDBJ whole genome shotgun (WGS) entry which is preliminary data.</text>
</comment>
<dbReference type="Gene3D" id="3.60.15.10">
    <property type="entry name" value="Ribonuclease Z/Hydroxyacylglutathione hydrolase-like"/>
    <property type="match status" value="1"/>
</dbReference>
<reference evidence="1 2" key="1">
    <citation type="submission" date="2016-08" db="EMBL/GenBank/DDBJ databases">
        <title>New Insights into Marine Group III Euryarchaeota, from dark to light.</title>
        <authorList>
            <person name="Haro-Moreno J.M."/>
            <person name="Rodriguez-Valera F."/>
            <person name="Lopez-Garcia P."/>
            <person name="Moreira D."/>
            <person name="Martin-Cuadrado A.B."/>
        </authorList>
    </citation>
    <scope>NUCLEOTIDE SEQUENCE [LARGE SCALE GENOMIC DNA]</scope>
    <source>
        <strain evidence="1">CG-Epi6</strain>
    </source>
</reference>
<dbReference type="InterPro" id="IPR036866">
    <property type="entry name" value="RibonucZ/Hydroxyglut_hydro"/>
</dbReference>
<dbReference type="Proteomes" id="UP000183403">
    <property type="component" value="Unassembled WGS sequence"/>
</dbReference>